<dbReference type="HOGENOM" id="CLU_031812_1_1_1"/>
<dbReference type="CDD" id="cd05672">
    <property type="entry name" value="M20_ACY1L2-like"/>
    <property type="match status" value="1"/>
</dbReference>
<protein>
    <recommendedName>
        <fullName evidence="2">Peptidase M20 domain-containing protein 2</fullName>
    </recommendedName>
</protein>
<dbReference type="PANTHER" id="PTHR30575">
    <property type="entry name" value="PEPTIDASE M20"/>
    <property type="match status" value="1"/>
</dbReference>
<comment type="similarity">
    <text evidence="1 2">Belongs to the peptidase M20A family.</text>
</comment>
<dbReference type="PIRSF" id="PIRSF037226">
    <property type="entry name" value="Amidohydrolase_ACY1L2_prd"/>
    <property type="match status" value="1"/>
</dbReference>
<dbReference type="GO" id="GO:0051246">
    <property type="term" value="P:regulation of protein metabolic process"/>
    <property type="evidence" value="ECO:0007669"/>
    <property type="project" value="Ensembl"/>
</dbReference>
<dbReference type="SUPFAM" id="SSF55031">
    <property type="entry name" value="Bacterial exopeptidase dimerisation domain"/>
    <property type="match status" value="1"/>
</dbReference>
<dbReference type="Gene3D" id="3.30.70.360">
    <property type="match status" value="1"/>
</dbReference>
<dbReference type="InterPro" id="IPR017144">
    <property type="entry name" value="Xaa-Arg_dipeptidase"/>
</dbReference>
<keyword evidence="5" id="KW-1185">Reference proteome</keyword>
<dbReference type="Gene3D" id="3.40.630.10">
    <property type="entry name" value="Zn peptidases"/>
    <property type="match status" value="1"/>
</dbReference>
<sequence>MRPNEVAEARLEALKRAACESVEASSGRLAGLSRELWSRPELAYQERQAHAALARFFEGDSGWAVQRSYKLETAFRADWRWEDQAEGQEEGQEASRPAAPGLRLGFLCEYDALPGLGHACGHNLIAEITVLGTPAEEDGGGKIDLIKAGAFDGLDVVFMAHPSQEDAAYLPDVAEHDVTVKYYGKASHAAAYPWEGVNALDAAVLAYNNLSVLRQQMKPTWRVHGVIKNGGVKPNIIPSYAELEFYLRAPSLRELSILTEKAENCFRAAALATGCEVELKGGANDYYNVLPNKSLEKAYVENGKKLGMDFIPDDNVNGLSGSTDFGNVSFVVPGIHPYFYIGSDALNHTEQYTAAAGSEEAQFYALRTAKALAMTALDVIFKPDLLEKVREDFRMVKLKEEALLHIPEHGKGPVLGIGAACASH</sequence>
<dbReference type="GeneTree" id="ENSGT00390000003365"/>
<dbReference type="Pfam" id="PF07687">
    <property type="entry name" value="M20_dimer"/>
    <property type="match status" value="1"/>
</dbReference>
<proteinExistence type="inferred from homology"/>
<evidence type="ECO:0000313" key="4">
    <source>
        <dbReference type="Ensembl" id="ENSACAP00000014415.4"/>
    </source>
</evidence>
<dbReference type="GO" id="GO:0006508">
    <property type="term" value="P:proteolysis"/>
    <property type="evidence" value="ECO:0007669"/>
    <property type="project" value="Ensembl"/>
</dbReference>
<name>G1KQ65_ANOCA</name>
<dbReference type="PANTHER" id="PTHR30575:SF0">
    <property type="entry name" value="XAA-ARG DIPEPTIDASE"/>
    <property type="match status" value="1"/>
</dbReference>
<dbReference type="Ensembl" id="ENSACAT00000014710.4">
    <property type="protein sequence ID" value="ENSACAP00000014415.4"/>
    <property type="gene ID" value="ENSACAG00000014701.4"/>
</dbReference>
<dbReference type="Proteomes" id="UP000001646">
    <property type="component" value="Chromosome 1"/>
</dbReference>
<dbReference type="GO" id="GO:0005654">
    <property type="term" value="C:nucleoplasm"/>
    <property type="evidence" value="ECO:0007669"/>
    <property type="project" value="Ensembl"/>
</dbReference>
<dbReference type="eggNOG" id="ENOG502QQPD">
    <property type="taxonomic scope" value="Eukaryota"/>
</dbReference>
<dbReference type="STRING" id="28377.ENSACAP00000014415"/>
<dbReference type="GO" id="GO:0042802">
    <property type="term" value="F:identical protein binding"/>
    <property type="evidence" value="ECO:0007669"/>
    <property type="project" value="Ensembl"/>
</dbReference>
<evidence type="ECO:0000256" key="2">
    <source>
        <dbReference type="PIRNR" id="PIRNR037226"/>
    </source>
</evidence>
<organism evidence="4 5">
    <name type="scientific">Anolis carolinensis</name>
    <name type="common">Green anole</name>
    <name type="synonym">American chameleon</name>
    <dbReference type="NCBI Taxonomy" id="28377"/>
    <lineage>
        <taxon>Eukaryota</taxon>
        <taxon>Metazoa</taxon>
        <taxon>Chordata</taxon>
        <taxon>Craniata</taxon>
        <taxon>Vertebrata</taxon>
        <taxon>Euteleostomi</taxon>
        <taxon>Lepidosauria</taxon>
        <taxon>Squamata</taxon>
        <taxon>Bifurcata</taxon>
        <taxon>Unidentata</taxon>
        <taxon>Episquamata</taxon>
        <taxon>Toxicofera</taxon>
        <taxon>Iguania</taxon>
        <taxon>Dactyloidae</taxon>
        <taxon>Anolis</taxon>
    </lineage>
</organism>
<reference evidence="4" key="3">
    <citation type="submission" date="2025-09" db="UniProtKB">
        <authorList>
            <consortium name="Ensembl"/>
        </authorList>
    </citation>
    <scope>IDENTIFICATION</scope>
</reference>
<dbReference type="InterPro" id="IPR011650">
    <property type="entry name" value="Peptidase_M20_dimer"/>
</dbReference>
<accession>G1KQ65</accession>
<reference evidence="4 5" key="1">
    <citation type="submission" date="2009-12" db="EMBL/GenBank/DDBJ databases">
        <title>The Genome Sequence of Anolis carolinensis (Green Anole Lizard).</title>
        <authorList>
            <consortium name="The Genome Sequencing Platform"/>
            <person name="Di Palma F."/>
            <person name="Alfoldi J."/>
            <person name="Heiman D."/>
            <person name="Young S."/>
            <person name="Grabherr M."/>
            <person name="Johnson J."/>
            <person name="Lander E.S."/>
            <person name="Lindblad-Toh K."/>
        </authorList>
    </citation>
    <scope>NUCLEOTIDE SEQUENCE [LARGE SCALE GENOMIC DNA]</scope>
    <source>
        <strain evidence="4 5">JBL SC #1</strain>
    </source>
</reference>
<dbReference type="Bgee" id="ENSACAG00000014701">
    <property type="expression patterns" value="Expressed in skeletal muscle tissue and 13 other cell types or tissues"/>
</dbReference>
<evidence type="ECO:0000259" key="3">
    <source>
        <dbReference type="Pfam" id="PF07687"/>
    </source>
</evidence>
<gene>
    <name evidence="4" type="primary">PM20D2</name>
</gene>
<feature type="domain" description="Peptidase M20 dimerisation" evidence="3">
    <location>
        <begin position="178"/>
        <end position="270"/>
    </location>
</feature>
<dbReference type="InParanoid" id="G1KQ65"/>
<dbReference type="SUPFAM" id="SSF53187">
    <property type="entry name" value="Zn-dependent exopeptidases"/>
    <property type="match status" value="1"/>
</dbReference>
<dbReference type="InterPro" id="IPR036264">
    <property type="entry name" value="Bact_exopeptidase_dim_dom"/>
</dbReference>
<reference evidence="4" key="2">
    <citation type="submission" date="2025-08" db="UniProtKB">
        <authorList>
            <consortium name="Ensembl"/>
        </authorList>
    </citation>
    <scope>IDENTIFICATION</scope>
</reference>
<evidence type="ECO:0000313" key="5">
    <source>
        <dbReference type="Proteomes" id="UP000001646"/>
    </source>
</evidence>
<evidence type="ECO:0000256" key="1">
    <source>
        <dbReference type="ARBA" id="ARBA00006247"/>
    </source>
</evidence>
<dbReference type="AlphaFoldDB" id="G1KQ65"/>
<dbReference type="InterPro" id="IPR052030">
    <property type="entry name" value="Peptidase_M20/M20A_hydrolases"/>
</dbReference>
<dbReference type="FunFam" id="3.30.70.360:FF:000004">
    <property type="entry name" value="Peptidase M20 domain-containing protein 2"/>
    <property type="match status" value="1"/>
</dbReference>
<dbReference type="GO" id="GO:0016805">
    <property type="term" value="F:dipeptidase activity"/>
    <property type="evidence" value="ECO:0000318"/>
    <property type="project" value="GO_Central"/>
</dbReference>